<keyword evidence="8" id="KW-1185">Reference proteome</keyword>
<gene>
    <name evidence="7" type="ORF">BO97DRAFT_253693</name>
</gene>
<evidence type="ECO:0000256" key="4">
    <source>
        <dbReference type="ARBA" id="ARBA00022691"/>
    </source>
</evidence>
<proteinExistence type="inferred from homology"/>
<name>A0A395HK94_ASPHC</name>
<dbReference type="InterPro" id="IPR029063">
    <property type="entry name" value="SAM-dependent_MTases_sf"/>
</dbReference>
<comment type="similarity">
    <text evidence="6">Belongs to the class I-like SAM-binding methyltransferase superfamily. Cation-dependent O-methyltransferase family.</text>
</comment>
<dbReference type="AlphaFoldDB" id="A0A395HK94"/>
<dbReference type="OrthoDB" id="186626at2759"/>
<evidence type="ECO:0000313" key="8">
    <source>
        <dbReference type="Proteomes" id="UP000248961"/>
    </source>
</evidence>
<dbReference type="PANTHER" id="PTHR43836">
    <property type="entry name" value="CATECHOL O-METHYLTRANSFERASE 1-RELATED"/>
    <property type="match status" value="1"/>
</dbReference>
<evidence type="ECO:0000256" key="6">
    <source>
        <dbReference type="ARBA" id="ARBA00023453"/>
    </source>
</evidence>
<evidence type="ECO:0000256" key="3">
    <source>
        <dbReference type="ARBA" id="ARBA00022679"/>
    </source>
</evidence>
<dbReference type="STRING" id="1450537.A0A395HK94"/>
<dbReference type="Pfam" id="PF01596">
    <property type="entry name" value="Methyltransf_3"/>
    <property type="match status" value="1"/>
</dbReference>
<dbReference type="RefSeq" id="XP_025546502.1">
    <property type="nucleotide sequence ID" value="XM_025690872.1"/>
</dbReference>
<evidence type="ECO:0000313" key="7">
    <source>
        <dbReference type="EMBL" id="RAL07348.1"/>
    </source>
</evidence>
<dbReference type="Proteomes" id="UP000248961">
    <property type="component" value="Unassembled WGS sequence"/>
</dbReference>
<accession>A0A395HK94</accession>
<keyword evidence="5" id="KW-0128">Catecholamine metabolism</keyword>
<keyword evidence="4" id="KW-0949">S-adenosyl-L-methionine</keyword>
<dbReference type="EC" id="2.1.1.6" evidence="1"/>
<dbReference type="EMBL" id="KZ824334">
    <property type="protein sequence ID" value="RAL07348.1"/>
    <property type="molecule type" value="Genomic_DNA"/>
</dbReference>
<dbReference type="SUPFAM" id="SSF53335">
    <property type="entry name" value="S-adenosyl-L-methionine-dependent methyltransferases"/>
    <property type="match status" value="1"/>
</dbReference>
<organism evidence="7 8">
    <name type="scientific">Aspergillus homomorphus (strain CBS 101889)</name>
    <dbReference type="NCBI Taxonomy" id="1450537"/>
    <lineage>
        <taxon>Eukaryota</taxon>
        <taxon>Fungi</taxon>
        <taxon>Dikarya</taxon>
        <taxon>Ascomycota</taxon>
        <taxon>Pezizomycotina</taxon>
        <taxon>Eurotiomycetes</taxon>
        <taxon>Eurotiomycetidae</taxon>
        <taxon>Eurotiales</taxon>
        <taxon>Aspergillaceae</taxon>
        <taxon>Aspergillus</taxon>
        <taxon>Aspergillus subgen. Circumdati</taxon>
    </lineage>
</organism>
<dbReference type="InterPro" id="IPR002935">
    <property type="entry name" value="SAM_O-MeTrfase"/>
</dbReference>
<dbReference type="GO" id="GO:0032259">
    <property type="term" value="P:methylation"/>
    <property type="evidence" value="ECO:0007669"/>
    <property type="project" value="UniProtKB-KW"/>
</dbReference>
<keyword evidence="3" id="KW-0808">Transferase</keyword>
<protein>
    <recommendedName>
        <fullName evidence="1">catechol O-methyltransferase</fullName>
        <ecNumber evidence="1">2.1.1.6</ecNumber>
    </recommendedName>
</protein>
<dbReference type="GO" id="GO:0006584">
    <property type="term" value="P:catecholamine metabolic process"/>
    <property type="evidence" value="ECO:0007669"/>
    <property type="project" value="UniProtKB-KW"/>
</dbReference>
<evidence type="ECO:0000256" key="5">
    <source>
        <dbReference type="ARBA" id="ARBA00022939"/>
    </source>
</evidence>
<reference evidence="7 8" key="1">
    <citation type="submission" date="2018-02" db="EMBL/GenBank/DDBJ databases">
        <title>The genomes of Aspergillus section Nigri reveals drivers in fungal speciation.</title>
        <authorList>
            <consortium name="DOE Joint Genome Institute"/>
            <person name="Vesth T.C."/>
            <person name="Nybo J."/>
            <person name="Theobald S."/>
            <person name="Brandl J."/>
            <person name="Frisvad J.C."/>
            <person name="Nielsen K.F."/>
            <person name="Lyhne E.K."/>
            <person name="Kogle M.E."/>
            <person name="Kuo A."/>
            <person name="Riley R."/>
            <person name="Clum A."/>
            <person name="Nolan M."/>
            <person name="Lipzen A."/>
            <person name="Salamov A."/>
            <person name="Henrissat B."/>
            <person name="Wiebenga A."/>
            <person name="De vries R.P."/>
            <person name="Grigoriev I.V."/>
            <person name="Mortensen U.H."/>
            <person name="Andersen M.R."/>
            <person name="Baker S.E."/>
        </authorList>
    </citation>
    <scope>NUCLEOTIDE SEQUENCE [LARGE SCALE GENOMIC DNA]</scope>
    <source>
        <strain evidence="7 8">CBS 101889</strain>
    </source>
</reference>
<dbReference type="GeneID" id="37195161"/>
<dbReference type="GO" id="GO:0008171">
    <property type="term" value="F:O-methyltransferase activity"/>
    <property type="evidence" value="ECO:0007669"/>
    <property type="project" value="InterPro"/>
</dbReference>
<dbReference type="PROSITE" id="PS51682">
    <property type="entry name" value="SAM_OMT_I"/>
    <property type="match status" value="1"/>
</dbReference>
<sequence length="139" mass="15142">MGNSRYSREDGRELALLQHISSLPHVETSLPGNPEAVLAKIDRFARDQAHLIHIGPEKGAVMTFLIAERKPKIMVELGGYVGYSTILFGDAVRRPGGKHYFSLEIDPVNAAIASLLIDLAGLKDFINLLVASAHLSLAR</sequence>
<evidence type="ECO:0000256" key="2">
    <source>
        <dbReference type="ARBA" id="ARBA00022603"/>
    </source>
</evidence>
<evidence type="ECO:0000256" key="1">
    <source>
        <dbReference type="ARBA" id="ARBA00012880"/>
    </source>
</evidence>
<dbReference type="PANTHER" id="PTHR43836:SF2">
    <property type="entry name" value="CATECHOL O-METHYLTRANSFERASE 1-RELATED"/>
    <property type="match status" value="1"/>
</dbReference>
<keyword evidence="2" id="KW-0489">Methyltransferase</keyword>
<dbReference type="Gene3D" id="3.40.50.150">
    <property type="entry name" value="Vaccinia Virus protein VP39"/>
    <property type="match status" value="1"/>
</dbReference>
<dbReference type="VEuPathDB" id="FungiDB:BO97DRAFT_253693"/>